<dbReference type="InterPro" id="IPR012340">
    <property type="entry name" value="NA-bd_OB-fold"/>
</dbReference>
<comment type="subcellular location">
    <subcellularLocation>
        <location evidence="1 8">Cytoplasm</location>
    </subcellularLocation>
</comment>
<dbReference type="SUPFAM" id="SSF50104">
    <property type="entry name" value="Translation proteins SH3-like domain"/>
    <property type="match status" value="1"/>
</dbReference>
<evidence type="ECO:0000256" key="6">
    <source>
        <dbReference type="ARBA" id="ARBA00022917"/>
    </source>
</evidence>
<evidence type="ECO:0000313" key="13">
    <source>
        <dbReference type="EMBL" id="GAO99680.1"/>
    </source>
</evidence>
<name>A0A0K8MGL9_9LACO</name>
<comment type="function">
    <text evidence="7 8">Involved in peptide bond synthesis. Stimulates efficient translation and peptide-bond synthesis on native or reconstituted 70S ribosomes in vitro. Probably functions indirectly by altering the affinity of the ribosome for aminoacyl-tRNA, thus increasing their reactivity as acceptors for peptidyl transferase.</text>
</comment>
<evidence type="ECO:0000256" key="9">
    <source>
        <dbReference type="NCBIfam" id="TIGR00038"/>
    </source>
</evidence>
<dbReference type="SUPFAM" id="SSF50249">
    <property type="entry name" value="Nucleic acid-binding proteins"/>
    <property type="match status" value="2"/>
</dbReference>
<reference evidence="13 14" key="1">
    <citation type="journal article" date="2015" name="BMC Genomics">
        <title>Comparative genomics of Fructobacillus spp. and Leuconostoc spp. reveals niche-specific evolution of Fructobacillus spp.</title>
        <authorList>
            <person name="Endo A."/>
            <person name="Tanizawa Y."/>
            <person name="Tanaka N."/>
            <person name="Maeno S."/>
            <person name="Kumar H."/>
            <person name="Shiwa Y."/>
            <person name="Okada S."/>
            <person name="Yoshikawa H."/>
            <person name="Dicks L."/>
            <person name="Nakagawa J."/>
            <person name="Arita M."/>
        </authorList>
    </citation>
    <scope>NUCLEOTIDE SEQUENCE [LARGE SCALE GENOMIC DNA]</scope>
    <source>
        <strain evidence="13 14">JCM 12225</strain>
    </source>
</reference>
<dbReference type="Pfam" id="PF08207">
    <property type="entry name" value="EFP_N"/>
    <property type="match status" value="1"/>
</dbReference>
<dbReference type="FunFam" id="2.40.50.140:FF:000009">
    <property type="entry name" value="Elongation factor P"/>
    <property type="match status" value="1"/>
</dbReference>
<evidence type="ECO:0000256" key="8">
    <source>
        <dbReference type="HAMAP-Rule" id="MF_00141"/>
    </source>
</evidence>
<evidence type="ECO:0000259" key="11">
    <source>
        <dbReference type="SMART" id="SM00841"/>
    </source>
</evidence>
<dbReference type="FunFam" id="2.40.50.140:FF:000004">
    <property type="entry name" value="Elongation factor P"/>
    <property type="match status" value="1"/>
</dbReference>
<dbReference type="EMBL" id="DF968000">
    <property type="protein sequence ID" value="GAO99680.1"/>
    <property type="molecule type" value="Genomic_DNA"/>
</dbReference>
<dbReference type="Proteomes" id="UP000253891">
    <property type="component" value="Unassembled WGS sequence"/>
</dbReference>
<dbReference type="HAMAP" id="MF_00141">
    <property type="entry name" value="EF_P"/>
    <property type="match status" value="1"/>
</dbReference>
<dbReference type="InterPro" id="IPR015365">
    <property type="entry name" value="Elong-fact-P_C"/>
</dbReference>
<evidence type="ECO:0000256" key="7">
    <source>
        <dbReference type="ARBA" id="ARBA00025469"/>
    </source>
</evidence>
<gene>
    <name evidence="8 13" type="primary">efp</name>
    <name evidence="13" type="ORF">FFIC_231670</name>
</gene>
<dbReference type="Gene3D" id="2.40.50.140">
    <property type="entry name" value="Nucleic acid-binding proteins"/>
    <property type="match status" value="2"/>
</dbReference>
<dbReference type="NCBIfam" id="TIGR00038">
    <property type="entry name" value="efp"/>
    <property type="match status" value="1"/>
</dbReference>
<dbReference type="CDD" id="cd05794">
    <property type="entry name" value="S1_EF-P_repeat_2"/>
    <property type="match status" value="1"/>
</dbReference>
<sequence>MAIGMNDLKTGLTIEYSNSIWRVLEFQHVKPGKGAAFVRSKLKNLRTGAVNEVTFRPGDKFEQAEITTRPMSYLYAENDGRVFMDTESYEQINISDDNLKHALKFMLEGMEVKITMYGSEVLGAELPVSVALKVTETQPGIKGATATGSGKPATVETGATITVPDFINEGETIIVNTEDGSYKGRA</sequence>
<dbReference type="InterPro" id="IPR008991">
    <property type="entry name" value="Translation_prot_SH3-like_sf"/>
</dbReference>
<dbReference type="PROSITE" id="PS01275">
    <property type="entry name" value="EFP"/>
    <property type="match status" value="1"/>
</dbReference>
<dbReference type="Gene3D" id="2.30.30.30">
    <property type="match status" value="1"/>
</dbReference>
<dbReference type="GO" id="GO:0003746">
    <property type="term" value="F:translation elongation factor activity"/>
    <property type="evidence" value="ECO:0007669"/>
    <property type="project" value="UniProtKB-UniRule"/>
</dbReference>
<keyword evidence="5 8" id="KW-0251">Elongation factor</keyword>
<dbReference type="UniPathway" id="UPA00345"/>
<dbReference type="OrthoDB" id="9801844at2"/>
<evidence type="ECO:0000256" key="2">
    <source>
        <dbReference type="ARBA" id="ARBA00004815"/>
    </source>
</evidence>
<dbReference type="InterPro" id="IPR013185">
    <property type="entry name" value="Transl_elong_KOW-like"/>
</dbReference>
<comment type="pathway">
    <text evidence="2 8">Protein biosynthesis; polypeptide chain elongation.</text>
</comment>
<dbReference type="STRING" id="157463.GCA_001047075_00601"/>
<evidence type="ECO:0000259" key="12">
    <source>
        <dbReference type="SMART" id="SM01185"/>
    </source>
</evidence>
<dbReference type="AlphaFoldDB" id="A0A0K8MGL9"/>
<dbReference type="PANTHER" id="PTHR30053:SF12">
    <property type="entry name" value="ELONGATION FACTOR P (EF-P) FAMILY PROTEIN"/>
    <property type="match status" value="1"/>
</dbReference>
<evidence type="ECO:0000256" key="3">
    <source>
        <dbReference type="ARBA" id="ARBA00009479"/>
    </source>
</evidence>
<feature type="domain" description="Elongation factor P C-terminal" evidence="11">
    <location>
        <begin position="130"/>
        <end position="185"/>
    </location>
</feature>
<dbReference type="SMART" id="SM00841">
    <property type="entry name" value="Elong-fact-P_C"/>
    <property type="match status" value="1"/>
</dbReference>
<proteinExistence type="inferred from homology"/>
<dbReference type="InterPro" id="IPR011768">
    <property type="entry name" value="Transl_elongation_fac_P"/>
</dbReference>
<dbReference type="GO" id="GO:0043043">
    <property type="term" value="P:peptide biosynthetic process"/>
    <property type="evidence" value="ECO:0007669"/>
    <property type="project" value="InterPro"/>
</dbReference>
<dbReference type="CDD" id="cd04470">
    <property type="entry name" value="S1_EF-P_repeat_1"/>
    <property type="match status" value="1"/>
</dbReference>
<dbReference type="PANTHER" id="PTHR30053">
    <property type="entry name" value="ELONGATION FACTOR P"/>
    <property type="match status" value="1"/>
</dbReference>
<dbReference type="NCBIfam" id="NF001810">
    <property type="entry name" value="PRK00529.1"/>
    <property type="match status" value="1"/>
</dbReference>
<dbReference type="InterPro" id="IPR013852">
    <property type="entry name" value="Transl_elong_P/YeiP_CS"/>
</dbReference>
<keyword evidence="6 8" id="KW-0648">Protein biosynthesis</keyword>
<keyword evidence="4 8" id="KW-0963">Cytoplasm</keyword>
<evidence type="ECO:0000256" key="4">
    <source>
        <dbReference type="ARBA" id="ARBA00022490"/>
    </source>
</evidence>
<accession>A0A0K8MGL9</accession>
<dbReference type="InterPro" id="IPR001059">
    <property type="entry name" value="Transl_elong_P/YeiP_cen"/>
</dbReference>
<dbReference type="GO" id="GO:0005829">
    <property type="term" value="C:cytosol"/>
    <property type="evidence" value="ECO:0007669"/>
    <property type="project" value="UniProtKB-ARBA"/>
</dbReference>
<dbReference type="SMART" id="SM01185">
    <property type="entry name" value="EFP"/>
    <property type="match status" value="1"/>
</dbReference>
<evidence type="ECO:0000256" key="1">
    <source>
        <dbReference type="ARBA" id="ARBA00004496"/>
    </source>
</evidence>
<dbReference type="PIRSF" id="PIRSF005901">
    <property type="entry name" value="EF-P"/>
    <property type="match status" value="1"/>
</dbReference>
<evidence type="ECO:0000256" key="10">
    <source>
        <dbReference type="RuleBase" id="RU004389"/>
    </source>
</evidence>
<evidence type="ECO:0000256" key="5">
    <source>
        <dbReference type="ARBA" id="ARBA00022768"/>
    </source>
</evidence>
<dbReference type="Pfam" id="PF01132">
    <property type="entry name" value="EFP"/>
    <property type="match status" value="1"/>
</dbReference>
<dbReference type="Pfam" id="PF09285">
    <property type="entry name" value="Elong-fact-P_C"/>
    <property type="match status" value="1"/>
</dbReference>
<dbReference type="FunFam" id="2.30.30.30:FF:000003">
    <property type="entry name" value="Elongation factor P"/>
    <property type="match status" value="1"/>
</dbReference>
<evidence type="ECO:0000313" key="14">
    <source>
        <dbReference type="Proteomes" id="UP000253891"/>
    </source>
</evidence>
<dbReference type="InterPro" id="IPR014722">
    <property type="entry name" value="Rib_uL2_dom2"/>
</dbReference>
<organism evidence="13 14">
    <name type="scientific">Fructobacillus ficulneus</name>
    <dbReference type="NCBI Taxonomy" id="157463"/>
    <lineage>
        <taxon>Bacteria</taxon>
        <taxon>Bacillati</taxon>
        <taxon>Bacillota</taxon>
        <taxon>Bacilli</taxon>
        <taxon>Lactobacillales</taxon>
        <taxon>Lactobacillaceae</taxon>
        <taxon>Fructobacillus</taxon>
    </lineage>
</organism>
<comment type="similarity">
    <text evidence="3 8 10">Belongs to the elongation factor P family.</text>
</comment>
<protein>
    <recommendedName>
        <fullName evidence="8 9">Elongation factor P</fullName>
        <shortName evidence="8">EF-P</shortName>
    </recommendedName>
</protein>
<keyword evidence="14" id="KW-1185">Reference proteome</keyword>
<dbReference type="InterPro" id="IPR020599">
    <property type="entry name" value="Transl_elong_fac_P/YeiP"/>
</dbReference>
<feature type="domain" description="Translation elongation factor P/YeiP central" evidence="12">
    <location>
        <begin position="68"/>
        <end position="122"/>
    </location>
</feature>
<dbReference type="RefSeq" id="WP_061993083.1">
    <property type="nucleotide sequence ID" value="NZ_DF968000.1"/>
</dbReference>